<dbReference type="InParanoid" id="A0A6I9RJB0"/>
<gene>
    <name evidence="6" type="primary">LOC105049538</name>
</gene>
<dbReference type="PANTHER" id="PTHR48009:SF9">
    <property type="entry name" value="LRR RECEPTOR-LIKE SERINE_THREONINE-PROTEIN KINASE GSO1"/>
    <property type="match status" value="1"/>
</dbReference>
<feature type="domain" description="Leucine-rich repeat-containing N-terminal plant-type" evidence="4">
    <location>
        <begin position="24"/>
        <end position="58"/>
    </location>
</feature>
<evidence type="ECO:0000259" key="4">
    <source>
        <dbReference type="Pfam" id="PF08263"/>
    </source>
</evidence>
<dbReference type="SUPFAM" id="SSF52058">
    <property type="entry name" value="L domain-like"/>
    <property type="match status" value="1"/>
</dbReference>
<dbReference type="OrthoDB" id="676979at2759"/>
<dbReference type="Pfam" id="PF08263">
    <property type="entry name" value="LRRNT_2"/>
    <property type="match status" value="1"/>
</dbReference>
<evidence type="ECO:0000256" key="3">
    <source>
        <dbReference type="SAM" id="SignalP"/>
    </source>
</evidence>
<keyword evidence="5" id="KW-1185">Reference proteome</keyword>
<accession>A0A6I9RJB0</accession>
<dbReference type="PANTHER" id="PTHR48009">
    <property type="entry name" value="LEUCINE-RICH REPEAT (LRR) FAMILY PROTEIN"/>
    <property type="match status" value="1"/>
</dbReference>
<keyword evidence="2" id="KW-0677">Repeat</keyword>
<dbReference type="Proteomes" id="UP000504607">
    <property type="component" value="Chromosome 8"/>
</dbReference>
<dbReference type="Gene3D" id="3.80.10.10">
    <property type="entry name" value="Ribonuclease Inhibitor"/>
    <property type="match status" value="3"/>
</dbReference>
<dbReference type="AlphaFoldDB" id="A0A6I9RJB0"/>
<name>A0A6I9RJB0_ELAGV</name>
<protein>
    <submittedName>
        <fullName evidence="6">Probable LRR receptor-like serine/threonine-protein kinase At4g36180</fullName>
    </submittedName>
</protein>
<proteinExistence type="predicted"/>
<dbReference type="RefSeq" id="XP_010927511.1">
    <property type="nucleotide sequence ID" value="XM_010929209.3"/>
</dbReference>
<dbReference type="KEGG" id="egu:105049538"/>
<evidence type="ECO:0000256" key="1">
    <source>
        <dbReference type="ARBA" id="ARBA00022614"/>
    </source>
</evidence>
<dbReference type="InterPro" id="IPR001611">
    <property type="entry name" value="Leu-rich_rpt"/>
</dbReference>
<organism evidence="5 6">
    <name type="scientific">Elaeis guineensis var. tenera</name>
    <name type="common">Oil palm</name>
    <dbReference type="NCBI Taxonomy" id="51953"/>
    <lineage>
        <taxon>Eukaryota</taxon>
        <taxon>Viridiplantae</taxon>
        <taxon>Streptophyta</taxon>
        <taxon>Embryophyta</taxon>
        <taxon>Tracheophyta</taxon>
        <taxon>Spermatophyta</taxon>
        <taxon>Magnoliopsida</taxon>
        <taxon>Liliopsida</taxon>
        <taxon>Arecaceae</taxon>
        <taxon>Arecoideae</taxon>
        <taxon>Cocoseae</taxon>
        <taxon>Elaeidinae</taxon>
        <taxon>Elaeis</taxon>
    </lineage>
</organism>
<dbReference type="InterPro" id="IPR032675">
    <property type="entry name" value="LRR_dom_sf"/>
</dbReference>
<keyword evidence="3" id="KW-0732">Signal</keyword>
<dbReference type="FunFam" id="3.80.10.10:FF:000383">
    <property type="entry name" value="Leucine-rich repeat receptor protein kinase EMS1"/>
    <property type="match status" value="1"/>
</dbReference>
<dbReference type="InterPro" id="IPR053213">
    <property type="entry name" value="RLP29"/>
</dbReference>
<dbReference type="GeneID" id="105049538"/>
<evidence type="ECO:0000313" key="6">
    <source>
        <dbReference type="RefSeq" id="XP_010927511.1"/>
    </source>
</evidence>
<dbReference type="InterPro" id="IPR013210">
    <property type="entry name" value="LRR_N_plant-typ"/>
</dbReference>
<evidence type="ECO:0000313" key="5">
    <source>
        <dbReference type="Proteomes" id="UP000504607"/>
    </source>
</evidence>
<feature type="chain" id="PRO_5026781669" evidence="3">
    <location>
        <begin position="21"/>
        <end position="396"/>
    </location>
</feature>
<feature type="signal peptide" evidence="3">
    <location>
        <begin position="1"/>
        <end position="20"/>
    </location>
</feature>
<sequence length="396" mass="41458">MAILLHLLFLWVGSLAPAGAVTAPSDVAALAAFKAAISPASITPFSCLASWNFSSDPCRPGPSHFLCGLTCTTTGGGAATATDRVTAIALDPAGYSGTLTPLLSQLSLLAHLELPNNAFHGPIPTSLPSLQTLILSSNSFSGPIPSSVSKLTSLQILDLSRNPLAGPIPQFWGSMSGLRRLDLSFTRLYGNLPRALPPNLVNLALRGNSLSGTIKRATFAPLRALEVVELAANRLEGKVEGWFFLLPSLQQVDLANNSLSGVEVGPPSEGQQLVAVDLGFNRIEGQLPAALAGFPSLVALTLRYNRLRGTIPSEYAGAKKGVPFRRLFLDGNFLTGTVPAGLLSSGELVGSLGDNCLEGCPSAAALCSPPQKTEAVCKQGYGVDGRTRRPHPYLDR</sequence>
<dbReference type="Pfam" id="PF13855">
    <property type="entry name" value="LRR_8"/>
    <property type="match status" value="2"/>
</dbReference>
<evidence type="ECO:0000256" key="2">
    <source>
        <dbReference type="ARBA" id="ARBA00022737"/>
    </source>
</evidence>
<keyword evidence="1" id="KW-0433">Leucine-rich repeat</keyword>
<reference evidence="6" key="1">
    <citation type="submission" date="2025-08" db="UniProtKB">
        <authorList>
            <consortium name="RefSeq"/>
        </authorList>
    </citation>
    <scope>IDENTIFICATION</scope>
</reference>